<sequence>MGKGGGYQAIAQADDIDLDDPPPTPKPKPRPWSLSTISPPTLRTMSKLIALLAFDSLAEGMAPYALTLHYLTQKFSPSKSVLGDVASTAYFLSASTSVFAGSLARRFGLVNTMVFTHAPSSAAILLFSAPSNFPLTVALLFIRTGLSNLDQAPRAAFIAAVSPFEARVVDERIVIEVGDGS</sequence>
<dbReference type="SUPFAM" id="SSF103473">
    <property type="entry name" value="MFS general substrate transporter"/>
    <property type="match status" value="1"/>
</dbReference>
<feature type="region of interest" description="Disordered" evidence="1">
    <location>
        <begin position="12"/>
        <end position="38"/>
    </location>
</feature>
<evidence type="ECO:0000256" key="1">
    <source>
        <dbReference type="SAM" id="MobiDB-lite"/>
    </source>
</evidence>
<evidence type="ECO:0000313" key="3">
    <source>
        <dbReference type="Proteomes" id="UP001305779"/>
    </source>
</evidence>
<comment type="caution">
    <text evidence="2">The sequence shown here is derived from an EMBL/GenBank/DDBJ whole genome shotgun (WGS) entry which is preliminary data.</text>
</comment>
<gene>
    <name evidence="2" type="ORF">PRZ48_012752</name>
</gene>
<evidence type="ECO:0000313" key="2">
    <source>
        <dbReference type="EMBL" id="KAK4496769.1"/>
    </source>
</evidence>
<organism evidence="2 3">
    <name type="scientific">Zasmidium cellare</name>
    <name type="common">Wine cellar mold</name>
    <name type="synonym">Racodium cellare</name>
    <dbReference type="NCBI Taxonomy" id="395010"/>
    <lineage>
        <taxon>Eukaryota</taxon>
        <taxon>Fungi</taxon>
        <taxon>Dikarya</taxon>
        <taxon>Ascomycota</taxon>
        <taxon>Pezizomycotina</taxon>
        <taxon>Dothideomycetes</taxon>
        <taxon>Dothideomycetidae</taxon>
        <taxon>Mycosphaerellales</taxon>
        <taxon>Mycosphaerellaceae</taxon>
        <taxon>Zasmidium</taxon>
    </lineage>
</organism>
<dbReference type="InterPro" id="IPR036259">
    <property type="entry name" value="MFS_trans_sf"/>
</dbReference>
<dbReference type="Gene3D" id="1.20.1250.20">
    <property type="entry name" value="MFS general substrate transporter like domains"/>
    <property type="match status" value="1"/>
</dbReference>
<name>A0ABR0E624_ZASCE</name>
<dbReference type="PANTHER" id="PTHR23520:SF5">
    <property type="entry name" value="TRANSPORTER, PUTATIVE (AFU_ORTHOLOGUE AFUA_3G04000)-RELATED"/>
    <property type="match status" value="1"/>
</dbReference>
<dbReference type="EMBL" id="JAXOVC010000010">
    <property type="protein sequence ID" value="KAK4496769.1"/>
    <property type="molecule type" value="Genomic_DNA"/>
</dbReference>
<dbReference type="PANTHER" id="PTHR23520">
    <property type="entry name" value="TRANSPORTER, PUTATIVE (AFU_ORTHOLOGUE AFUA_3G04000)-RELATED"/>
    <property type="match status" value="1"/>
</dbReference>
<dbReference type="Proteomes" id="UP001305779">
    <property type="component" value="Unassembled WGS sequence"/>
</dbReference>
<protein>
    <submittedName>
        <fullName evidence="2">Uncharacterized protein</fullName>
    </submittedName>
</protein>
<proteinExistence type="predicted"/>
<reference evidence="2 3" key="1">
    <citation type="journal article" date="2023" name="G3 (Bethesda)">
        <title>A chromosome-level genome assembly of Zasmidium syzygii isolated from banana leaves.</title>
        <authorList>
            <person name="van Westerhoven A.C."/>
            <person name="Mehrabi R."/>
            <person name="Talebi R."/>
            <person name="Steentjes M.B.F."/>
            <person name="Corcolon B."/>
            <person name="Chong P.A."/>
            <person name="Kema G.H.J."/>
            <person name="Seidl M.F."/>
        </authorList>
    </citation>
    <scope>NUCLEOTIDE SEQUENCE [LARGE SCALE GENOMIC DNA]</scope>
    <source>
        <strain evidence="2 3">P124</strain>
    </source>
</reference>
<keyword evidence="3" id="KW-1185">Reference proteome</keyword>
<accession>A0ABR0E624</accession>